<dbReference type="Gene3D" id="1.20.144.10">
    <property type="entry name" value="Phosphatidic acid phosphatase type 2/haloperoxidase"/>
    <property type="match status" value="1"/>
</dbReference>
<name>A0A4R3Y6J1_9PROT</name>
<protein>
    <recommendedName>
        <fullName evidence="6">PAP2 superfamily protein</fullName>
    </recommendedName>
</protein>
<dbReference type="Proteomes" id="UP000295367">
    <property type="component" value="Unassembled WGS sequence"/>
</dbReference>
<dbReference type="PANTHER" id="PTHR34599:SF2">
    <property type="entry name" value="TRAF-TYPE DOMAIN-CONTAINING PROTEIN"/>
    <property type="match status" value="1"/>
</dbReference>
<dbReference type="SMR" id="A0A4R3Y6J1"/>
<dbReference type="InterPro" id="IPR055161">
    <property type="entry name" value="NapH1-like_2nd"/>
</dbReference>
<evidence type="ECO:0008006" key="6">
    <source>
        <dbReference type="Google" id="ProtNLM"/>
    </source>
</evidence>
<dbReference type="RefSeq" id="WP_124946554.1">
    <property type="nucleotide sequence ID" value="NZ_BHVT01000037.1"/>
</dbReference>
<reference evidence="4 5" key="1">
    <citation type="submission" date="2019-03" db="EMBL/GenBank/DDBJ databases">
        <title>Genomic Encyclopedia of Type Strains, Phase IV (KMG-IV): sequencing the most valuable type-strain genomes for metagenomic binning, comparative biology and taxonomic classification.</title>
        <authorList>
            <person name="Goeker M."/>
        </authorList>
    </citation>
    <scope>NUCLEOTIDE SEQUENCE [LARGE SCALE GENOMIC DNA]</scope>
    <source>
        <strain evidence="4 5">DSM 100309</strain>
    </source>
</reference>
<dbReference type="GO" id="GO:0004601">
    <property type="term" value="F:peroxidase activity"/>
    <property type="evidence" value="ECO:0007669"/>
    <property type="project" value="InterPro"/>
</dbReference>
<feature type="domain" description="Vanadium-dependent haloperoxidase NapH1-like second helical-bundle" evidence="3">
    <location>
        <begin position="300"/>
        <end position="449"/>
    </location>
</feature>
<keyword evidence="1" id="KW-0732">Signal</keyword>
<feature type="chain" id="PRO_5020937076" description="PAP2 superfamily protein" evidence="1">
    <location>
        <begin position="23"/>
        <end position="484"/>
    </location>
</feature>
<dbReference type="CDD" id="cd03398">
    <property type="entry name" value="PAP2_haloperoxidase"/>
    <property type="match status" value="1"/>
</dbReference>
<organism evidence="4 5">
    <name type="scientific">Sulfurirhabdus autotrophica</name>
    <dbReference type="NCBI Taxonomy" id="1706046"/>
    <lineage>
        <taxon>Bacteria</taxon>
        <taxon>Pseudomonadati</taxon>
        <taxon>Pseudomonadota</taxon>
        <taxon>Betaproteobacteria</taxon>
        <taxon>Nitrosomonadales</taxon>
        <taxon>Sulfuricellaceae</taxon>
        <taxon>Sulfurirhabdus</taxon>
    </lineage>
</organism>
<dbReference type="AlphaFoldDB" id="A0A4R3Y6J1"/>
<evidence type="ECO:0000313" key="5">
    <source>
        <dbReference type="Proteomes" id="UP000295367"/>
    </source>
</evidence>
<dbReference type="InterPro" id="IPR016119">
    <property type="entry name" value="Br/Cl_peroxidase_C"/>
</dbReference>
<dbReference type="SUPFAM" id="SSF48317">
    <property type="entry name" value="Acid phosphatase/Vanadium-dependent haloperoxidase"/>
    <property type="match status" value="1"/>
</dbReference>
<dbReference type="InterPro" id="IPR036938">
    <property type="entry name" value="PAP2/HPO_sf"/>
</dbReference>
<keyword evidence="5" id="KW-1185">Reference proteome</keyword>
<evidence type="ECO:0000259" key="3">
    <source>
        <dbReference type="Pfam" id="PF22778"/>
    </source>
</evidence>
<evidence type="ECO:0000259" key="2">
    <source>
        <dbReference type="Pfam" id="PF21167"/>
    </source>
</evidence>
<dbReference type="OrthoDB" id="8560308at2"/>
<dbReference type="Pfam" id="PF22778">
    <property type="entry name" value="VCPO_2nd"/>
    <property type="match status" value="1"/>
</dbReference>
<evidence type="ECO:0000313" key="4">
    <source>
        <dbReference type="EMBL" id="TCV85833.1"/>
    </source>
</evidence>
<dbReference type="Pfam" id="PF21167">
    <property type="entry name" value="DUF6851"/>
    <property type="match status" value="1"/>
</dbReference>
<dbReference type="InterPro" id="IPR049283">
    <property type="entry name" value="DUF6851"/>
</dbReference>
<comment type="caution">
    <text evidence="4">The sequence shown here is derived from an EMBL/GenBank/DDBJ whole genome shotgun (WGS) entry which is preliminary data.</text>
</comment>
<dbReference type="EMBL" id="SMCO01000008">
    <property type="protein sequence ID" value="TCV85833.1"/>
    <property type="molecule type" value="Genomic_DNA"/>
</dbReference>
<feature type="signal peptide" evidence="1">
    <location>
        <begin position="1"/>
        <end position="22"/>
    </location>
</feature>
<accession>A0A4R3Y6J1</accession>
<feature type="domain" description="DUF6851" evidence="2">
    <location>
        <begin position="61"/>
        <end position="194"/>
    </location>
</feature>
<dbReference type="PANTHER" id="PTHR34599">
    <property type="entry name" value="PEROXIDASE-RELATED"/>
    <property type="match status" value="1"/>
</dbReference>
<gene>
    <name evidence="4" type="ORF">EDC63_10841</name>
</gene>
<dbReference type="InterPro" id="IPR052559">
    <property type="entry name" value="V-haloperoxidase"/>
</dbReference>
<dbReference type="Gene3D" id="1.10.606.10">
    <property type="entry name" value="Vanadium-containing Chloroperoxidase, domain 2"/>
    <property type="match status" value="1"/>
</dbReference>
<evidence type="ECO:0000256" key="1">
    <source>
        <dbReference type="SAM" id="SignalP"/>
    </source>
</evidence>
<proteinExistence type="predicted"/>
<sequence>MELLKLLLKVVPLSLASLVAMGVEAEASPSAVIEWNNVILEAIRVTHPGPPMVARMLAVSHTCMYDAWAAYDADAIGTRLGSALRRPEGERTDANKTKAINYAAYRAAVDLFPSEKPVFDAKMASLGYNPISGTNDMATPEGIGNVACKAVLDFRHADGSNQLGDLAPGAYSDYTGYQPVNTPDSIIDPNHWQPLRVSNGHGGTVNQKFIAPHWGNVVPFALKSLQQYKIKAPSLAGSMGYLEQAREILSYSATLTDVQKVIAEYWADGPNSELPPGHWSLFAQFVSERDGYNVDKDAKLFFAMNNALFDASVWTWGIKRQYDYVRPVSAIHYLFNGQTVKAWGGAYQGTRDVLGGSWNPYQASTVVTPPFAEYVSGHSTYSASAAEVLKLFTGSDVFGYGVTIGKGTSRVEPGSVPAADILLSWATFTDASDEAGISRRYGGIHFRDGDMEGRRVGHLIGSEAWKKAKKLFAPHAGRDNDGST</sequence>